<keyword evidence="2" id="KW-0472">Membrane</keyword>
<dbReference type="Gene3D" id="3.40.50.300">
    <property type="entry name" value="P-loop containing nucleotide triphosphate hydrolases"/>
    <property type="match status" value="1"/>
</dbReference>
<evidence type="ECO:0000259" key="3">
    <source>
        <dbReference type="Pfam" id="PF00931"/>
    </source>
</evidence>
<feature type="compositionally biased region" description="Basic residues" evidence="1">
    <location>
        <begin position="95"/>
        <end position="107"/>
    </location>
</feature>
<feature type="transmembrane region" description="Helical" evidence="2">
    <location>
        <begin position="14"/>
        <end position="34"/>
    </location>
</feature>
<dbReference type="InterPro" id="IPR011990">
    <property type="entry name" value="TPR-like_helical_dom_sf"/>
</dbReference>
<dbReference type="SUPFAM" id="SSF52540">
    <property type="entry name" value="P-loop containing nucleoside triphosphate hydrolases"/>
    <property type="match status" value="1"/>
</dbReference>
<dbReference type="EMBL" id="JAJAQC010000007">
    <property type="protein sequence ID" value="MDA0563826.1"/>
    <property type="molecule type" value="Genomic_DNA"/>
</dbReference>
<comment type="caution">
    <text evidence="4">The sequence shown here is derived from an EMBL/GenBank/DDBJ whole genome shotgun (WGS) entry which is preliminary data.</text>
</comment>
<evidence type="ECO:0000256" key="2">
    <source>
        <dbReference type="SAM" id="Phobius"/>
    </source>
</evidence>
<gene>
    <name evidence="4" type="ORF">LG943_05710</name>
</gene>
<accession>A0A9X3NTC4</accession>
<evidence type="ECO:0000313" key="5">
    <source>
        <dbReference type="Proteomes" id="UP001140076"/>
    </source>
</evidence>
<sequence>MPERRRRNPGRRRGVIFAAISVVTAAVGAVTNIVTGQSAVAWWLVGLLAVLIATVAVLSYLSERGPAPDTSDASDAPGSQGVPDTPGSSGGAGPRRGRGVVHEHRHSFPLPRPAPGPVNALPPKLPGFTGRQRELAHLRDHIEADGGGAKIYAIDGMGGVGKTALAVRLAHEVAARFPDGVLFLDMRAHTSGQDPYRPAEAIEALLLQLSDDNAALPARLEALQARWRAELNSRRLLVVVDNVADADQVRPLLAGDGRSALILTSRARLALPGVRAVSLTPPPAGEAQRMFADALGDHPAAASTEDIAEVVRALGGLPLAVVLAATWLAHRPAATVADLLARLPASQQPVEDMLELSYGELPEDLRTFGRLIAHHPAAVITPVAASALADLPLARARERLDGLYDRHLIEAAEERAGQYRLHDLVRSFLLERSARAETPAQAEAAFARLAGAYCGLAAKVERDAYAALDQDREGLLLAAERAVERRIMPWAWRLPVQITPYLRMRGLARTGVHLCTRALAGMRPVRDLRARAHLSRALGQLALVVGTPPEAREWLRTARRLALLGLDLRSYAMATHPAMRSGPAEEADGPFTRWVVDRVYTWQLRGASPKTTGHLLVGWAGELRHARETDRARATLERAVEVLTEAGDLHCASGALTALAHIQWHEGAYDDARATVERARAYSVHMSCSYCTARDDVLLASYQRNGGDDAAAERHLRGAVAVFTDMGAAQDRLSALLDLAQLHHRRGERAAAAAALDEAQAGLRTDDWSGHALVRRRRAVHAAEAGDAAAGHRHLAAAFDLLEIIDGPDAADDRAHSHLDMAALLRMSGDLEGARTRARRALEMLEALEKPTCQAYAHKELAQIAEAADDPATAETHRRRERELREAVFHG</sequence>
<dbReference type="PRINTS" id="PR00364">
    <property type="entry name" value="DISEASERSIST"/>
</dbReference>
<organism evidence="4 5">
    <name type="scientific">Streptomonospora mangrovi</name>
    <dbReference type="NCBI Taxonomy" id="2883123"/>
    <lineage>
        <taxon>Bacteria</taxon>
        <taxon>Bacillati</taxon>
        <taxon>Actinomycetota</taxon>
        <taxon>Actinomycetes</taxon>
        <taxon>Streptosporangiales</taxon>
        <taxon>Nocardiopsidaceae</taxon>
        <taxon>Streptomonospora</taxon>
    </lineage>
</organism>
<dbReference type="InterPro" id="IPR002182">
    <property type="entry name" value="NB-ARC"/>
</dbReference>
<protein>
    <recommendedName>
        <fullName evidence="3">NB-ARC domain-containing protein</fullName>
    </recommendedName>
</protein>
<evidence type="ECO:0000313" key="4">
    <source>
        <dbReference type="EMBL" id="MDA0563826.1"/>
    </source>
</evidence>
<dbReference type="Proteomes" id="UP001140076">
    <property type="component" value="Unassembled WGS sequence"/>
</dbReference>
<dbReference type="GO" id="GO:0043531">
    <property type="term" value="F:ADP binding"/>
    <property type="evidence" value="ECO:0007669"/>
    <property type="project" value="InterPro"/>
</dbReference>
<keyword evidence="5" id="KW-1185">Reference proteome</keyword>
<dbReference type="PANTHER" id="PTHR47691:SF3">
    <property type="entry name" value="HTH-TYPE TRANSCRIPTIONAL REGULATOR RV0890C-RELATED"/>
    <property type="match status" value="1"/>
</dbReference>
<keyword evidence="2" id="KW-0812">Transmembrane</keyword>
<dbReference type="SUPFAM" id="SSF48452">
    <property type="entry name" value="TPR-like"/>
    <property type="match status" value="1"/>
</dbReference>
<dbReference type="RefSeq" id="WP_270071112.1">
    <property type="nucleotide sequence ID" value="NZ_JAJAQC010000007.1"/>
</dbReference>
<proteinExistence type="predicted"/>
<dbReference type="Gene3D" id="1.25.40.10">
    <property type="entry name" value="Tetratricopeptide repeat domain"/>
    <property type="match status" value="1"/>
</dbReference>
<keyword evidence="2" id="KW-1133">Transmembrane helix</keyword>
<feature type="transmembrane region" description="Helical" evidence="2">
    <location>
        <begin position="40"/>
        <end position="61"/>
    </location>
</feature>
<reference evidence="4" key="1">
    <citation type="submission" date="2021-10" db="EMBL/GenBank/DDBJ databases">
        <title>Streptomonospora sp. nov., isolated from mangrove soil.</title>
        <authorList>
            <person name="Chen X."/>
            <person name="Ge X."/>
            <person name="Liu W."/>
        </authorList>
    </citation>
    <scope>NUCLEOTIDE SEQUENCE</scope>
    <source>
        <strain evidence="4">S1-112</strain>
    </source>
</reference>
<dbReference type="Pfam" id="PF00931">
    <property type="entry name" value="NB-ARC"/>
    <property type="match status" value="1"/>
</dbReference>
<feature type="domain" description="NB-ARC" evidence="3">
    <location>
        <begin position="146"/>
        <end position="267"/>
    </location>
</feature>
<feature type="region of interest" description="Disordered" evidence="1">
    <location>
        <begin position="64"/>
        <end position="120"/>
    </location>
</feature>
<dbReference type="AlphaFoldDB" id="A0A9X3NTC4"/>
<dbReference type="PANTHER" id="PTHR47691">
    <property type="entry name" value="REGULATOR-RELATED"/>
    <property type="match status" value="1"/>
</dbReference>
<dbReference type="InterPro" id="IPR027417">
    <property type="entry name" value="P-loop_NTPase"/>
</dbReference>
<name>A0A9X3NTC4_9ACTN</name>
<evidence type="ECO:0000256" key="1">
    <source>
        <dbReference type="SAM" id="MobiDB-lite"/>
    </source>
</evidence>